<protein>
    <submittedName>
        <fullName evidence="19">Protein involved in gliding motility EpsA</fullName>
    </submittedName>
</protein>
<feature type="transmembrane region" description="Helical" evidence="15">
    <location>
        <begin position="243"/>
        <end position="263"/>
    </location>
</feature>
<evidence type="ECO:0000256" key="7">
    <source>
        <dbReference type="ARBA" id="ARBA00022729"/>
    </source>
</evidence>
<evidence type="ECO:0000259" key="18">
    <source>
        <dbReference type="Pfam" id="PF22461"/>
    </source>
</evidence>
<dbReference type="GO" id="GO:0015159">
    <property type="term" value="F:polysaccharide transmembrane transporter activity"/>
    <property type="evidence" value="ECO:0007669"/>
    <property type="project" value="InterPro"/>
</dbReference>
<feature type="chain" id="PRO_5015619734" evidence="16">
    <location>
        <begin position="24"/>
        <end position="267"/>
    </location>
</feature>
<accession>A0A2T6BZM8</accession>
<evidence type="ECO:0000259" key="17">
    <source>
        <dbReference type="Pfam" id="PF02563"/>
    </source>
</evidence>
<keyword evidence="4" id="KW-1134">Transmembrane beta strand</keyword>
<dbReference type="GO" id="GO:0009279">
    <property type="term" value="C:cell outer membrane"/>
    <property type="evidence" value="ECO:0007669"/>
    <property type="project" value="UniProtKB-SubCell"/>
</dbReference>
<evidence type="ECO:0000256" key="15">
    <source>
        <dbReference type="SAM" id="Phobius"/>
    </source>
</evidence>
<dbReference type="EMBL" id="QBKT01000004">
    <property type="protein sequence ID" value="PTX61508.1"/>
    <property type="molecule type" value="Genomic_DNA"/>
</dbReference>
<keyword evidence="11 15" id="KW-0472">Membrane</keyword>
<reference evidence="19 20" key="1">
    <citation type="submission" date="2018-04" db="EMBL/GenBank/DDBJ databases">
        <title>Genomic Encyclopedia of Archaeal and Bacterial Type Strains, Phase II (KMG-II): from individual species to whole genera.</title>
        <authorList>
            <person name="Goeker M."/>
        </authorList>
    </citation>
    <scope>NUCLEOTIDE SEQUENCE [LARGE SCALE GENOMIC DNA]</scope>
    <source>
        <strain evidence="19 20">DSM 25731</strain>
    </source>
</reference>
<evidence type="ECO:0000256" key="8">
    <source>
        <dbReference type="ARBA" id="ARBA00023047"/>
    </source>
</evidence>
<dbReference type="Pfam" id="PF02563">
    <property type="entry name" value="Poly_export"/>
    <property type="match status" value="1"/>
</dbReference>
<evidence type="ECO:0000256" key="5">
    <source>
        <dbReference type="ARBA" id="ARBA00022597"/>
    </source>
</evidence>
<dbReference type="GO" id="GO:0046930">
    <property type="term" value="C:pore complex"/>
    <property type="evidence" value="ECO:0007669"/>
    <property type="project" value="UniProtKB-KW"/>
</dbReference>
<dbReference type="Gene3D" id="3.10.560.10">
    <property type="entry name" value="Outer membrane lipoprotein wza domain like"/>
    <property type="match status" value="1"/>
</dbReference>
<organism evidence="19 20">
    <name type="scientific">Kordia periserrulae</name>
    <dbReference type="NCBI Taxonomy" id="701523"/>
    <lineage>
        <taxon>Bacteria</taxon>
        <taxon>Pseudomonadati</taxon>
        <taxon>Bacteroidota</taxon>
        <taxon>Flavobacteriia</taxon>
        <taxon>Flavobacteriales</taxon>
        <taxon>Flavobacteriaceae</taxon>
        <taxon>Kordia</taxon>
    </lineage>
</organism>
<dbReference type="InterPro" id="IPR003715">
    <property type="entry name" value="Poly_export_N"/>
</dbReference>
<dbReference type="GO" id="GO:0006811">
    <property type="term" value="P:monoatomic ion transport"/>
    <property type="evidence" value="ECO:0007669"/>
    <property type="project" value="UniProtKB-KW"/>
</dbReference>
<sequence length="267" mass="29597">MNLKAPISILSLFFLLASCVTNKELTYFGEKEGDEALIKQSIKLNEKPYRVQVGDLLSINIKSSDTKLAMMFQPVATESGGSGTQSEQTLYYNGFTVSKHGNIEIPILGKLNVLAFTLDEIEEAIQKKLLEDYFNKKEDVFVVVKLAGLRFTVTGEVSTTGIYTLYQDRVNIIEALASAGDITTVGNRKDVLIIRQYPQGQKIHHIDLTSVDAFNSPYYYIQPNDMVYVKPLKQKSLGTGTTLVQSITTVVTVLSLVTSVLVLSRNL</sequence>
<dbReference type="InterPro" id="IPR049712">
    <property type="entry name" value="Poly_export"/>
</dbReference>
<keyword evidence="14" id="KW-0449">Lipoprotein</keyword>
<gene>
    <name evidence="19" type="ORF">C8N46_104151</name>
</gene>
<evidence type="ECO:0000256" key="14">
    <source>
        <dbReference type="ARBA" id="ARBA00023288"/>
    </source>
</evidence>
<evidence type="ECO:0000256" key="9">
    <source>
        <dbReference type="ARBA" id="ARBA00023065"/>
    </source>
</evidence>
<dbReference type="PANTHER" id="PTHR33619:SF3">
    <property type="entry name" value="POLYSACCHARIDE EXPORT PROTEIN GFCE-RELATED"/>
    <property type="match status" value="1"/>
</dbReference>
<comment type="caution">
    <text evidence="19">The sequence shown here is derived from an EMBL/GenBank/DDBJ whole genome shotgun (WGS) entry which is preliminary data.</text>
</comment>
<keyword evidence="5" id="KW-0762">Sugar transport</keyword>
<keyword evidence="20" id="KW-1185">Reference proteome</keyword>
<keyword evidence="6 15" id="KW-0812">Transmembrane</keyword>
<keyword evidence="13" id="KW-0998">Cell outer membrane</keyword>
<comment type="subcellular location">
    <subcellularLocation>
        <location evidence="1">Cell outer membrane</location>
        <topology evidence="1">Multi-pass membrane protein</topology>
    </subcellularLocation>
</comment>
<feature type="domain" description="Polysaccharide export protein N-terminal" evidence="17">
    <location>
        <begin position="46"/>
        <end position="144"/>
    </location>
</feature>
<evidence type="ECO:0000313" key="19">
    <source>
        <dbReference type="EMBL" id="PTX61508.1"/>
    </source>
</evidence>
<evidence type="ECO:0000256" key="11">
    <source>
        <dbReference type="ARBA" id="ARBA00023136"/>
    </source>
</evidence>
<keyword evidence="15" id="KW-1133">Transmembrane helix</keyword>
<keyword evidence="12" id="KW-0564">Palmitate</keyword>
<evidence type="ECO:0000256" key="16">
    <source>
        <dbReference type="SAM" id="SignalP"/>
    </source>
</evidence>
<evidence type="ECO:0000256" key="1">
    <source>
        <dbReference type="ARBA" id="ARBA00004571"/>
    </source>
</evidence>
<evidence type="ECO:0000313" key="20">
    <source>
        <dbReference type="Proteomes" id="UP000244090"/>
    </source>
</evidence>
<dbReference type="InterPro" id="IPR054765">
    <property type="entry name" value="SLBB_dom"/>
</dbReference>
<keyword evidence="10" id="KW-0626">Porin</keyword>
<evidence type="ECO:0000256" key="13">
    <source>
        <dbReference type="ARBA" id="ARBA00023237"/>
    </source>
</evidence>
<feature type="domain" description="SLBB" evidence="18">
    <location>
        <begin position="150"/>
        <end position="229"/>
    </location>
</feature>
<comment type="similarity">
    <text evidence="2">Belongs to the BexD/CtrA/VexA family.</text>
</comment>
<proteinExistence type="inferred from homology"/>
<feature type="signal peptide" evidence="16">
    <location>
        <begin position="1"/>
        <end position="23"/>
    </location>
</feature>
<evidence type="ECO:0000256" key="6">
    <source>
        <dbReference type="ARBA" id="ARBA00022692"/>
    </source>
</evidence>
<keyword evidence="8" id="KW-0625">Polysaccharide transport</keyword>
<evidence type="ECO:0000256" key="12">
    <source>
        <dbReference type="ARBA" id="ARBA00023139"/>
    </source>
</evidence>
<evidence type="ECO:0000256" key="10">
    <source>
        <dbReference type="ARBA" id="ARBA00023114"/>
    </source>
</evidence>
<dbReference type="Proteomes" id="UP000244090">
    <property type="component" value="Unassembled WGS sequence"/>
</dbReference>
<evidence type="ECO:0000256" key="3">
    <source>
        <dbReference type="ARBA" id="ARBA00022448"/>
    </source>
</evidence>
<evidence type="ECO:0000256" key="4">
    <source>
        <dbReference type="ARBA" id="ARBA00022452"/>
    </source>
</evidence>
<dbReference type="OrthoDB" id="1445882at2"/>
<keyword evidence="9" id="KW-0406">Ion transport</keyword>
<keyword evidence="7 16" id="KW-0732">Signal</keyword>
<keyword evidence="3" id="KW-0813">Transport</keyword>
<dbReference type="PANTHER" id="PTHR33619">
    <property type="entry name" value="POLYSACCHARIDE EXPORT PROTEIN GFCE-RELATED"/>
    <property type="match status" value="1"/>
</dbReference>
<dbReference type="GO" id="GO:0015288">
    <property type="term" value="F:porin activity"/>
    <property type="evidence" value="ECO:0007669"/>
    <property type="project" value="UniProtKB-KW"/>
</dbReference>
<dbReference type="AlphaFoldDB" id="A0A2T6BZM8"/>
<name>A0A2T6BZM8_9FLAO</name>
<dbReference type="PROSITE" id="PS51257">
    <property type="entry name" value="PROKAR_LIPOPROTEIN"/>
    <property type="match status" value="1"/>
</dbReference>
<dbReference type="RefSeq" id="WP_108114743.1">
    <property type="nucleotide sequence ID" value="NZ_QBKT01000004.1"/>
</dbReference>
<dbReference type="Pfam" id="PF22461">
    <property type="entry name" value="SLBB_2"/>
    <property type="match status" value="1"/>
</dbReference>
<evidence type="ECO:0000256" key="2">
    <source>
        <dbReference type="ARBA" id="ARBA00009450"/>
    </source>
</evidence>